<keyword evidence="3 8" id="KW-0547">Nucleotide-binding</keyword>
<dbReference type="InterPro" id="IPR027417">
    <property type="entry name" value="P-loop_NTPase"/>
</dbReference>
<feature type="active site" description="Proton acceptor" evidence="6">
    <location>
        <position position="84"/>
    </location>
</feature>
<keyword evidence="2" id="KW-0808">Transferase</keyword>
<evidence type="ECO:0000256" key="3">
    <source>
        <dbReference type="ARBA" id="ARBA00022741"/>
    </source>
</evidence>
<evidence type="ECO:0000256" key="2">
    <source>
        <dbReference type="ARBA" id="ARBA00022679"/>
    </source>
</evidence>
<evidence type="ECO:0000256" key="8">
    <source>
        <dbReference type="PIRSR" id="PIRSR000705-3"/>
    </source>
</evidence>
<gene>
    <name evidence="10" type="ORF">KDA27_13605</name>
</gene>
<evidence type="ECO:0000256" key="1">
    <source>
        <dbReference type="ARBA" id="ARBA00007420"/>
    </source>
</evidence>
<dbReference type="GO" id="GO:0005737">
    <property type="term" value="C:cytoplasm"/>
    <property type="evidence" value="ECO:0007669"/>
    <property type="project" value="TreeGrafter"/>
</dbReference>
<evidence type="ECO:0000313" key="11">
    <source>
        <dbReference type="Proteomes" id="UP000739538"/>
    </source>
</evidence>
<evidence type="ECO:0000256" key="7">
    <source>
        <dbReference type="PIRSR" id="PIRSR000705-2"/>
    </source>
</evidence>
<proteinExistence type="inferred from homology"/>
<dbReference type="InterPro" id="IPR002624">
    <property type="entry name" value="DCK/DGK"/>
</dbReference>
<feature type="binding site" evidence="7">
    <location>
        <position position="90"/>
    </location>
    <ligand>
        <name>substrate</name>
    </ligand>
</feature>
<dbReference type="PANTHER" id="PTHR10513">
    <property type="entry name" value="DEOXYNUCLEOSIDE KINASE"/>
    <property type="match status" value="1"/>
</dbReference>
<dbReference type="Pfam" id="PF01712">
    <property type="entry name" value="dNK"/>
    <property type="match status" value="1"/>
</dbReference>
<dbReference type="EMBL" id="JAGQHS010000069">
    <property type="protein sequence ID" value="MCA9756834.1"/>
    <property type="molecule type" value="Genomic_DNA"/>
</dbReference>
<keyword evidence="4 10" id="KW-0418">Kinase</keyword>
<keyword evidence="5 8" id="KW-0067">ATP-binding</keyword>
<comment type="caution">
    <text evidence="10">The sequence shown here is derived from an EMBL/GenBank/DDBJ whole genome shotgun (WGS) entry which is preliminary data.</text>
</comment>
<dbReference type="PIRSF" id="PIRSF000705">
    <property type="entry name" value="DNK"/>
    <property type="match status" value="1"/>
</dbReference>
<evidence type="ECO:0000256" key="5">
    <source>
        <dbReference type="ARBA" id="ARBA00022840"/>
    </source>
</evidence>
<dbReference type="AlphaFoldDB" id="A0A956NCU4"/>
<feature type="binding site" evidence="7">
    <location>
        <position position="85"/>
    </location>
    <ligand>
        <name>substrate</name>
    </ligand>
</feature>
<feature type="binding site" evidence="7">
    <location>
        <position position="49"/>
    </location>
    <ligand>
        <name>substrate</name>
    </ligand>
</feature>
<dbReference type="CDD" id="cd01673">
    <property type="entry name" value="dNK"/>
    <property type="match status" value="1"/>
</dbReference>
<evidence type="ECO:0000313" key="10">
    <source>
        <dbReference type="EMBL" id="MCA9756834.1"/>
    </source>
</evidence>
<feature type="binding site" evidence="7">
    <location>
        <position position="37"/>
    </location>
    <ligand>
        <name>substrate</name>
    </ligand>
</feature>
<evidence type="ECO:0000256" key="6">
    <source>
        <dbReference type="PIRSR" id="PIRSR000705-1"/>
    </source>
</evidence>
<feature type="binding site" evidence="7">
    <location>
        <position position="60"/>
    </location>
    <ligand>
        <name>substrate</name>
    </ligand>
</feature>
<reference evidence="10" key="2">
    <citation type="journal article" date="2021" name="Microbiome">
        <title>Successional dynamics and alternative stable states in a saline activated sludge microbial community over 9 years.</title>
        <authorList>
            <person name="Wang Y."/>
            <person name="Ye J."/>
            <person name="Ju F."/>
            <person name="Liu L."/>
            <person name="Boyd J.A."/>
            <person name="Deng Y."/>
            <person name="Parks D.H."/>
            <person name="Jiang X."/>
            <person name="Yin X."/>
            <person name="Woodcroft B.J."/>
            <person name="Tyson G.W."/>
            <person name="Hugenholtz P."/>
            <person name="Polz M.F."/>
            <person name="Zhang T."/>
        </authorList>
    </citation>
    <scope>NUCLEOTIDE SEQUENCE</scope>
    <source>
        <strain evidence="10">HKST-UBA02</strain>
    </source>
</reference>
<dbReference type="Proteomes" id="UP000739538">
    <property type="component" value="Unassembled WGS sequence"/>
</dbReference>
<accession>A0A956NCU4</accession>
<organism evidence="10 11">
    <name type="scientific">Eiseniibacteriota bacterium</name>
    <dbReference type="NCBI Taxonomy" id="2212470"/>
    <lineage>
        <taxon>Bacteria</taxon>
        <taxon>Candidatus Eiseniibacteriota</taxon>
    </lineage>
</organism>
<name>A0A956NCU4_UNCEI</name>
<protein>
    <submittedName>
        <fullName evidence="10">Deoxynucleoside kinase</fullName>
    </submittedName>
</protein>
<comment type="similarity">
    <text evidence="1">Belongs to the DCK/DGK family.</text>
</comment>
<dbReference type="Gene3D" id="3.40.50.300">
    <property type="entry name" value="P-loop containing nucleotide triphosphate hydrolases"/>
    <property type="match status" value="1"/>
</dbReference>
<feature type="domain" description="Deoxynucleoside kinase" evidence="9">
    <location>
        <begin position="9"/>
        <end position="196"/>
    </location>
</feature>
<sequence>MADVERMFIGIAGMIGAGKSTLATSLGKHLGIDVYYEPVEDNEYLEDFYRDTPRYAFATQIYLLNKRFAQHQEIIWRGRSAVQDRTIYEDSIFAKMLATTGLMDERDYRTYIELFRNMSNFMCKPNVIVYLDVSPEKSLERIRSRARGMETGISLEYLRALYRGYEEFIGDVSRVIPVISVDYDRFATAEEMASVIEKNFQEHSFLKQAVRFDAPI</sequence>
<dbReference type="PANTHER" id="PTHR10513:SF35">
    <property type="entry name" value="DEOXYADENOSINE KINASE"/>
    <property type="match status" value="1"/>
</dbReference>
<dbReference type="SUPFAM" id="SSF52540">
    <property type="entry name" value="P-loop containing nucleoside triphosphate hydrolases"/>
    <property type="match status" value="1"/>
</dbReference>
<dbReference type="FunFam" id="3.40.50.300:FF:000659">
    <property type="entry name" value="Deoxyguanosine kinase"/>
    <property type="match status" value="1"/>
</dbReference>
<evidence type="ECO:0000259" key="9">
    <source>
        <dbReference type="Pfam" id="PF01712"/>
    </source>
</evidence>
<dbReference type="GO" id="GO:0005524">
    <property type="term" value="F:ATP binding"/>
    <property type="evidence" value="ECO:0007669"/>
    <property type="project" value="UniProtKB-KW"/>
</dbReference>
<feature type="binding site" evidence="7">
    <location>
        <position position="150"/>
    </location>
    <ligand>
        <name>substrate</name>
    </ligand>
</feature>
<feature type="binding site" evidence="8">
    <location>
        <begin position="141"/>
        <end position="145"/>
    </location>
    <ligand>
        <name>ATP</name>
        <dbReference type="ChEBI" id="CHEBI:30616"/>
    </ligand>
</feature>
<dbReference type="InterPro" id="IPR031314">
    <property type="entry name" value="DNK_dom"/>
</dbReference>
<reference evidence="10" key="1">
    <citation type="submission" date="2020-04" db="EMBL/GenBank/DDBJ databases">
        <authorList>
            <person name="Zhang T."/>
        </authorList>
    </citation>
    <scope>NUCLEOTIDE SEQUENCE</scope>
    <source>
        <strain evidence="10">HKST-UBA02</strain>
    </source>
</reference>
<dbReference type="GO" id="GO:0019136">
    <property type="term" value="F:deoxynucleoside kinase activity"/>
    <property type="evidence" value="ECO:0007669"/>
    <property type="project" value="InterPro"/>
</dbReference>
<feature type="binding site" evidence="8">
    <location>
        <begin position="13"/>
        <end position="21"/>
    </location>
    <ligand>
        <name>ATP</name>
        <dbReference type="ChEBI" id="CHEBI:30616"/>
    </ligand>
</feature>
<dbReference type="InterPro" id="IPR050566">
    <property type="entry name" value="Deoxyribonucleoside_kinase"/>
</dbReference>
<evidence type="ECO:0000256" key="4">
    <source>
        <dbReference type="ARBA" id="ARBA00022777"/>
    </source>
</evidence>